<accession>A0A2T7UUU0</accession>
<evidence type="ECO:0000256" key="7">
    <source>
        <dbReference type="SAM" id="MobiDB-lite"/>
    </source>
</evidence>
<evidence type="ECO:0000259" key="9">
    <source>
        <dbReference type="PROSITE" id="PS51007"/>
    </source>
</evidence>
<evidence type="ECO:0000256" key="1">
    <source>
        <dbReference type="ARBA" id="ARBA00022448"/>
    </source>
</evidence>
<dbReference type="PANTHER" id="PTHR11961">
    <property type="entry name" value="CYTOCHROME C"/>
    <property type="match status" value="1"/>
</dbReference>
<gene>
    <name evidence="10" type="ORF">DDE23_04505</name>
</gene>
<dbReference type="GO" id="GO:0009055">
    <property type="term" value="F:electron transfer activity"/>
    <property type="evidence" value="ECO:0007669"/>
    <property type="project" value="InterPro"/>
</dbReference>
<proteinExistence type="predicted"/>
<dbReference type="SUPFAM" id="SSF46626">
    <property type="entry name" value="Cytochrome c"/>
    <property type="match status" value="2"/>
</dbReference>
<feature type="signal peptide" evidence="8">
    <location>
        <begin position="1"/>
        <end position="23"/>
    </location>
</feature>
<keyword evidence="4" id="KW-0249">Electron transport</keyword>
<feature type="region of interest" description="Disordered" evidence="7">
    <location>
        <begin position="214"/>
        <end position="260"/>
    </location>
</feature>
<dbReference type="RefSeq" id="WP_107750774.1">
    <property type="nucleotide sequence ID" value="NZ_QBKF01000002.1"/>
</dbReference>
<keyword evidence="11" id="KW-1185">Reference proteome</keyword>
<evidence type="ECO:0000313" key="10">
    <source>
        <dbReference type="EMBL" id="PVE48339.1"/>
    </source>
</evidence>
<evidence type="ECO:0000256" key="4">
    <source>
        <dbReference type="ARBA" id="ARBA00022982"/>
    </source>
</evidence>
<keyword evidence="5 6" id="KW-0408">Iron</keyword>
<dbReference type="PRINTS" id="PR00604">
    <property type="entry name" value="CYTCHRMECIAB"/>
</dbReference>
<sequence length="362" mass="38283">MSKSVLKLLASTAILFAALPAAAQTLNLGRTALPEEIAAWDVAVEPDGTGLPVGSGDVLTGEDLWVENCAMCHGDFGEGAGAYPVIAGGEGTLRDRRPVKTVGSYWPYLSTVWDYVHRSMPFGNAQILSADETYALTAYILYSNGIVEDDFVLSNENFTEVPMPNAEGFYADDRVETEFPLFTAEACMADCGPAVHITRRATDLQSTPEGAVTVFAPDRPNGVADGAGAPEGGEGAAPVQQAAAEPEPEPEPAAGPDPALVAQGEGLWRQCRSCHTVGDNARNGTGPQLNGVVGRHAGAVEGFRYSPPMQQAGEAGLIWTAEELDQFLADPRAYMRGTRMSFRGLRDAGDRAAIIAYLQAHP</sequence>
<dbReference type="InterPro" id="IPR002327">
    <property type="entry name" value="Cyt_c_1A/1B"/>
</dbReference>
<feature type="domain" description="Cytochrome c" evidence="9">
    <location>
        <begin position="56"/>
        <end position="144"/>
    </location>
</feature>
<keyword evidence="1" id="KW-0813">Transport</keyword>
<dbReference type="OrthoDB" id="9779283at2"/>
<dbReference type="Pfam" id="PF00034">
    <property type="entry name" value="Cytochrom_C"/>
    <property type="match status" value="1"/>
</dbReference>
<evidence type="ECO:0000256" key="6">
    <source>
        <dbReference type="PROSITE-ProRule" id="PRU00433"/>
    </source>
</evidence>
<organism evidence="10 11">
    <name type="scientific">Pararhodobacter aggregans</name>
    <dbReference type="NCBI Taxonomy" id="404875"/>
    <lineage>
        <taxon>Bacteria</taxon>
        <taxon>Pseudomonadati</taxon>
        <taxon>Pseudomonadota</taxon>
        <taxon>Alphaproteobacteria</taxon>
        <taxon>Rhodobacterales</taxon>
        <taxon>Paracoccaceae</taxon>
        <taxon>Pararhodobacter</taxon>
    </lineage>
</organism>
<dbReference type="PROSITE" id="PS51007">
    <property type="entry name" value="CYTC"/>
    <property type="match status" value="2"/>
</dbReference>
<dbReference type="InterPro" id="IPR009056">
    <property type="entry name" value="Cyt_c-like_dom"/>
</dbReference>
<keyword evidence="3 6" id="KW-0479">Metal-binding</keyword>
<dbReference type="InterPro" id="IPR036909">
    <property type="entry name" value="Cyt_c-like_dom_sf"/>
</dbReference>
<evidence type="ECO:0000256" key="5">
    <source>
        <dbReference type="ARBA" id="ARBA00023004"/>
    </source>
</evidence>
<keyword evidence="2 6" id="KW-0349">Heme</keyword>
<dbReference type="GO" id="GO:0046872">
    <property type="term" value="F:metal ion binding"/>
    <property type="evidence" value="ECO:0007669"/>
    <property type="project" value="UniProtKB-KW"/>
</dbReference>
<dbReference type="EMBL" id="QDDR01000002">
    <property type="protein sequence ID" value="PVE48339.1"/>
    <property type="molecule type" value="Genomic_DNA"/>
</dbReference>
<evidence type="ECO:0000256" key="2">
    <source>
        <dbReference type="ARBA" id="ARBA00022617"/>
    </source>
</evidence>
<feature type="domain" description="Cytochrome c" evidence="9">
    <location>
        <begin position="259"/>
        <end position="362"/>
    </location>
</feature>
<protein>
    <submittedName>
        <fullName evidence="10">MFS transporter</fullName>
    </submittedName>
</protein>
<reference evidence="10 11" key="1">
    <citation type="journal article" date="2011" name="Syst. Appl. Microbiol.">
        <title>Defluviimonas denitrificans gen. nov., sp. nov., and Pararhodobacter aggregans gen. nov., sp. nov., non-phototrophic Rhodobacteraceae from the biofilter of a marine aquaculture.</title>
        <authorList>
            <person name="Foesel B.U."/>
            <person name="Drake H.L."/>
            <person name="Schramm A."/>
        </authorList>
    </citation>
    <scope>NUCLEOTIDE SEQUENCE [LARGE SCALE GENOMIC DNA]</scope>
    <source>
        <strain evidence="10 11">D1-19</strain>
    </source>
</reference>
<dbReference type="AlphaFoldDB" id="A0A2T7UUU0"/>
<evidence type="ECO:0000256" key="3">
    <source>
        <dbReference type="ARBA" id="ARBA00022723"/>
    </source>
</evidence>
<evidence type="ECO:0000313" key="11">
    <source>
        <dbReference type="Proteomes" id="UP000244810"/>
    </source>
</evidence>
<dbReference type="Proteomes" id="UP000244810">
    <property type="component" value="Unassembled WGS sequence"/>
</dbReference>
<name>A0A2T7UUU0_9RHOB</name>
<feature type="chain" id="PRO_5015526073" evidence="8">
    <location>
        <begin position="24"/>
        <end position="362"/>
    </location>
</feature>
<keyword evidence="8" id="KW-0732">Signal</keyword>
<feature type="compositionally biased region" description="Low complexity" evidence="7">
    <location>
        <begin position="236"/>
        <end position="245"/>
    </location>
</feature>
<evidence type="ECO:0000256" key="8">
    <source>
        <dbReference type="SAM" id="SignalP"/>
    </source>
</evidence>
<dbReference type="GO" id="GO:0020037">
    <property type="term" value="F:heme binding"/>
    <property type="evidence" value="ECO:0007669"/>
    <property type="project" value="InterPro"/>
</dbReference>
<dbReference type="Gene3D" id="1.10.760.10">
    <property type="entry name" value="Cytochrome c-like domain"/>
    <property type="match status" value="2"/>
</dbReference>
<comment type="caution">
    <text evidence="10">The sequence shown here is derived from an EMBL/GenBank/DDBJ whole genome shotgun (WGS) entry which is preliminary data.</text>
</comment>